<organism evidence="8 9">
    <name type="scientific">Endocarpon pusillum</name>
    <dbReference type="NCBI Taxonomy" id="364733"/>
    <lineage>
        <taxon>Eukaryota</taxon>
        <taxon>Fungi</taxon>
        <taxon>Dikarya</taxon>
        <taxon>Ascomycota</taxon>
        <taxon>Pezizomycotina</taxon>
        <taxon>Eurotiomycetes</taxon>
        <taxon>Chaetothyriomycetidae</taxon>
        <taxon>Verrucariales</taxon>
        <taxon>Verrucariaceae</taxon>
        <taxon>Endocarpon</taxon>
    </lineage>
</organism>
<dbReference type="InterPro" id="IPR019465">
    <property type="entry name" value="Cog5"/>
</dbReference>
<feature type="domain" description="Conserved oligomeric Golgi complex subunit 5 helical" evidence="7">
    <location>
        <begin position="293"/>
        <end position="448"/>
    </location>
</feature>
<reference evidence="8" key="1">
    <citation type="submission" date="2020-02" db="EMBL/GenBank/DDBJ databases">
        <authorList>
            <person name="Palmer J.M."/>
        </authorList>
    </citation>
    <scope>NUCLEOTIDE SEQUENCE</scope>
    <source>
        <strain evidence="8">EPUS1.4</strain>
        <tissue evidence="8">Thallus</tissue>
    </source>
</reference>
<dbReference type="Pfam" id="PF20649">
    <property type="entry name" value="COG5_C"/>
    <property type="match status" value="1"/>
</dbReference>
<feature type="region of interest" description="Disordered" evidence="5">
    <location>
        <begin position="232"/>
        <end position="252"/>
    </location>
</feature>
<keyword evidence="4" id="KW-0472">Membrane</keyword>
<evidence type="ECO:0000256" key="5">
    <source>
        <dbReference type="SAM" id="MobiDB-lite"/>
    </source>
</evidence>
<protein>
    <recommendedName>
        <fullName evidence="2">Conserved oligomeric Golgi complex subunit 5</fullName>
    </recommendedName>
</protein>
<dbReference type="AlphaFoldDB" id="A0A8H7E9X6"/>
<feature type="compositionally biased region" description="Acidic residues" evidence="5">
    <location>
        <begin position="376"/>
        <end position="387"/>
    </location>
</feature>
<dbReference type="InterPro" id="IPR048485">
    <property type="entry name" value="COG5_helical"/>
</dbReference>
<evidence type="ECO:0000256" key="2">
    <source>
        <dbReference type="ARBA" id="ARBA00020974"/>
    </source>
</evidence>
<dbReference type="EMBL" id="JAACFV010000004">
    <property type="protein sequence ID" value="KAF7513673.1"/>
    <property type="molecule type" value="Genomic_DNA"/>
</dbReference>
<evidence type="ECO:0000259" key="7">
    <source>
        <dbReference type="Pfam" id="PF20649"/>
    </source>
</evidence>
<keyword evidence="3" id="KW-0333">Golgi apparatus</keyword>
<proteinExistence type="predicted"/>
<dbReference type="OrthoDB" id="18786at2759"/>
<keyword evidence="9" id="KW-1185">Reference proteome</keyword>
<accession>A0A8H7E9X6</accession>
<dbReference type="Proteomes" id="UP000606974">
    <property type="component" value="Unassembled WGS sequence"/>
</dbReference>
<evidence type="ECO:0000259" key="6">
    <source>
        <dbReference type="Pfam" id="PF10392"/>
    </source>
</evidence>
<feature type="domain" description="Conserved oligomeric Golgi complex subunit 5 N-terminal" evidence="6">
    <location>
        <begin position="11"/>
        <end position="143"/>
    </location>
</feature>
<gene>
    <name evidence="8" type="ORF">GJ744_007724</name>
</gene>
<dbReference type="Pfam" id="PF10392">
    <property type="entry name" value="COG5_N"/>
    <property type="match status" value="1"/>
</dbReference>
<feature type="compositionally biased region" description="Low complexity" evidence="5">
    <location>
        <begin position="232"/>
        <end position="247"/>
    </location>
</feature>
<dbReference type="InterPro" id="IPR049176">
    <property type="entry name" value="COG5_N"/>
</dbReference>
<dbReference type="GO" id="GO:0017119">
    <property type="term" value="C:Golgi transport complex"/>
    <property type="evidence" value="ECO:0007669"/>
    <property type="project" value="InterPro"/>
</dbReference>
<feature type="region of interest" description="Disordered" evidence="5">
    <location>
        <begin position="354"/>
        <end position="387"/>
    </location>
</feature>
<dbReference type="PANTHER" id="PTHR13228:SF3">
    <property type="entry name" value="CONSERVED OLIGOMERIC GOLGI COMPLEX SUBUNIT 5"/>
    <property type="match status" value="1"/>
</dbReference>
<evidence type="ECO:0000313" key="9">
    <source>
        <dbReference type="Proteomes" id="UP000606974"/>
    </source>
</evidence>
<evidence type="ECO:0000256" key="1">
    <source>
        <dbReference type="ARBA" id="ARBA00004395"/>
    </source>
</evidence>
<dbReference type="GO" id="GO:0000139">
    <property type="term" value="C:Golgi membrane"/>
    <property type="evidence" value="ECO:0007669"/>
    <property type="project" value="UniProtKB-SubCell"/>
</dbReference>
<comment type="caution">
    <text evidence="8">The sequence shown here is derived from an EMBL/GenBank/DDBJ whole genome shotgun (WGS) entry which is preliminary data.</text>
</comment>
<dbReference type="GO" id="GO:0006891">
    <property type="term" value="P:intra-Golgi vesicle-mediated transport"/>
    <property type="evidence" value="ECO:0007669"/>
    <property type="project" value="InterPro"/>
</dbReference>
<evidence type="ECO:0000256" key="4">
    <source>
        <dbReference type="ARBA" id="ARBA00023136"/>
    </source>
</evidence>
<evidence type="ECO:0000313" key="8">
    <source>
        <dbReference type="EMBL" id="KAF7513673.1"/>
    </source>
</evidence>
<dbReference type="PANTHER" id="PTHR13228">
    <property type="entry name" value="CONSERVED OLIGOMERIC GOLGI COMPLEX COMPONENT 5"/>
    <property type="match status" value="1"/>
</dbReference>
<sequence length="489" mass="53395">MSDSPSYVDYETFLSPSFSPESFANSLILSTNDPTDTTLDLSTPLSRVLFDIQEIDTHIHNLTTRSALPILNYVKSRDEASKRILGVVDGEVGMLRSNYERLEKEVLGRYKEAEKMRVVSLRSLEVLRLGREVGRAVGLGRQMEIQVSEAGLNMPGRAGKEDHRVMVRASYTILEFRGLVDGEAEEKELQRVNIIKTLKTDLFAVVEEKIKNKAQQIIREFSMSDLTSPAAATTSSQAGAVSSTTTTYQKTEDAKARTTSAVTILYLLSYVIASPSSSNGQSSTIPYFRPTLLLTTLQTFLQNALTSSLASISRALTTLPTLDRTLLEVSARCQNIAALEALLSGIKCPHHPFLDSSSSSSSNPRQSEPEPAGIGDEADDDKDDKEEESNNLLVPLLMSLDTSSLPSYFWRSLASALSTRVQEILSRGGVSARTLRSNRERVGGAIRECVLRGSEVPGGIGVRRGKGVVVNWEREAAVMVGSVVGVLSR</sequence>
<comment type="subcellular location">
    <subcellularLocation>
        <location evidence="1">Golgi apparatus membrane</location>
        <topology evidence="1">Peripheral membrane protein</topology>
    </subcellularLocation>
</comment>
<evidence type="ECO:0000256" key="3">
    <source>
        <dbReference type="ARBA" id="ARBA00023034"/>
    </source>
</evidence>
<name>A0A8H7E9X6_9EURO</name>